<organism evidence="2 3">
    <name type="scientific">Paenibacillus lautus</name>
    <name type="common">Bacillus lautus</name>
    <dbReference type="NCBI Taxonomy" id="1401"/>
    <lineage>
        <taxon>Bacteria</taxon>
        <taxon>Bacillati</taxon>
        <taxon>Bacillota</taxon>
        <taxon>Bacilli</taxon>
        <taxon>Bacillales</taxon>
        <taxon>Paenibacillaceae</taxon>
        <taxon>Paenibacillus</taxon>
    </lineage>
</organism>
<dbReference type="RefSeq" id="WP_119846107.1">
    <property type="nucleotide sequence ID" value="NZ_CP032412.1"/>
</dbReference>
<accession>A0A385TED9</accession>
<feature type="coiled-coil region" evidence="1">
    <location>
        <begin position="111"/>
        <end position="147"/>
    </location>
</feature>
<proteinExistence type="predicted"/>
<evidence type="ECO:0000313" key="3">
    <source>
        <dbReference type="Proteomes" id="UP000266552"/>
    </source>
</evidence>
<name>A0A385TED9_PAELA</name>
<dbReference type="Proteomes" id="UP000266552">
    <property type="component" value="Chromosome"/>
</dbReference>
<gene>
    <name evidence="2" type="ORF">D5F53_00010</name>
</gene>
<keyword evidence="3" id="KW-1185">Reference proteome</keyword>
<feature type="coiled-coil region" evidence="1">
    <location>
        <begin position="186"/>
        <end position="251"/>
    </location>
</feature>
<reference evidence="2 3" key="1">
    <citation type="submission" date="2018-09" db="EMBL/GenBank/DDBJ databases">
        <title>Genome Sequence of Paenibacillus lautus Strain E7593-69, Azo Dye-Degrading Bacteria, Isolated from Commercial Tattoo Inks.</title>
        <authorList>
            <person name="Nho S.W."/>
            <person name="Kim S.-J."/>
            <person name="Kweon O."/>
            <person name="Cerniglia C.E."/>
        </authorList>
    </citation>
    <scope>NUCLEOTIDE SEQUENCE [LARGE SCALE GENOMIC DNA]</scope>
    <source>
        <strain evidence="2 3">E7593-69</strain>
    </source>
</reference>
<dbReference type="EMBL" id="CP032412">
    <property type="protein sequence ID" value="AYB41781.1"/>
    <property type="molecule type" value="Genomic_DNA"/>
</dbReference>
<protein>
    <submittedName>
        <fullName evidence="2">DUF3102 domain-containing protein</fullName>
    </submittedName>
</protein>
<dbReference type="AlphaFoldDB" id="A0A385TED9"/>
<dbReference type="Pfam" id="PF11300">
    <property type="entry name" value="DUF3102"/>
    <property type="match status" value="1"/>
</dbReference>
<keyword evidence="1" id="KW-0175">Coiled coil</keyword>
<evidence type="ECO:0000313" key="2">
    <source>
        <dbReference type="EMBL" id="AYB41781.1"/>
    </source>
</evidence>
<dbReference type="KEGG" id="plw:D5F53_00010"/>
<dbReference type="InterPro" id="IPR021451">
    <property type="entry name" value="DUF3102"/>
</dbReference>
<evidence type="ECO:0000256" key="1">
    <source>
        <dbReference type="SAM" id="Coils"/>
    </source>
</evidence>
<sequence>MTTQIILRSPEVIAAEIRSIDQQARQYVLQSAIDIGRKLKEAKELVAHGEWGGWLQDNVNYKQSTANNFMRISEEYENSQSLANLSYTQAVALLSIPAEERESFAEENKVEELSTRELQTLIKEKKALEKQLKKANEQTEYERMQREKVESSLAEMQKQNGMNYELAERYKSDLEAAQKIGDVDQINEIQKKLNEKESELVDNQKRIKELEKQLKAKPIDIPAPEIIEKVPEDVEKELAQLREKVKRNENKAMAKFAVYFEAVVTDFDNLLGALYEIKTTAPDEHAKFLNAVSGLLGRMSEKAK</sequence>